<organism evidence="2 3">
    <name type="scientific">Marinomonas alcarazii</name>
    <dbReference type="NCBI Taxonomy" id="491949"/>
    <lineage>
        <taxon>Bacteria</taxon>
        <taxon>Pseudomonadati</taxon>
        <taxon>Pseudomonadota</taxon>
        <taxon>Gammaproteobacteria</taxon>
        <taxon>Oceanospirillales</taxon>
        <taxon>Oceanospirillaceae</taxon>
        <taxon>Marinomonas</taxon>
    </lineage>
</organism>
<comment type="caution">
    <text evidence="2">The sequence shown here is derived from an EMBL/GenBank/DDBJ whole genome shotgun (WGS) entry which is preliminary data.</text>
</comment>
<keyword evidence="2" id="KW-0540">Nuclease</keyword>
<dbReference type="NCBIfam" id="NF003842">
    <property type="entry name" value="PRK05421.1-4"/>
    <property type="match status" value="1"/>
</dbReference>
<evidence type="ECO:0000313" key="2">
    <source>
        <dbReference type="EMBL" id="PYF83568.1"/>
    </source>
</evidence>
<keyword evidence="2" id="KW-0255">Endonuclease</keyword>
<reference evidence="2 3" key="1">
    <citation type="submission" date="2018-06" db="EMBL/GenBank/DDBJ databases">
        <title>Genomic Encyclopedia of Type Strains, Phase III (KMG-III): the genomes of soil and plant-associated and newly described type strains.</title>
        <authorList>
            <person name="Whitman W."/>
        </authorList>
    </citation>
    <scope>NUCLEOTIDE SEQUENCE [LARGE SCALE GENOMIC DNA]</scope>
    <source>
        <strain evidence="2 3">CECT 7730</strain>
    </source>
</reference>
<dbReference type="GO" id="GO:0004527">
    <property type="term" value="F:exonuclease activity"/>
    <property type="evidence" value="ECO:0007669"/>
    <property type="project" value="UniProtKB-KW"/>
</dbReference>
<dbReference type="RefSeq" id="WP_110574405.1">
    <property type="nucleotide sequence ID" value="NZ_QKLW01000002.1"/>
</dbReference>
<dbReference type="InterPro" id="IPR036691">
    <property type="entry name" value="Endo/exonu/phosph_ase_sf"/>
</dbReference>
<proteinExistence type="predicted"/>
<dbReference type="NCBIfam" id="NF003840">
    <property type="entry name" value="PRK05421.1-2"/>
    <property type="match status" value="1"/>
</dbReference>
<keyword evidence="3" id="KW-1185">Reference proteome</keyword>
<dbReference type="AlphaFoldDB" id="A0A318V7X7"/>
<dbReference type="Proteomes" id="UP000247551">
    <property type="component" value="Unassembled WGS sequence"/>
</dbReference>
<dbReference type="SUPFAM" id="SSF56219">
    <property type="entry name" value="DNase I-like"/>
    <property type="match status" value="1"/>
</dbReference>
<dbReference type="InterPro" id="IPR005135">
    <property type="entry name" value="Endo/exonuclease/phosphatase"/>
</dbReference>
<dbReference type="GO" id="GO:0004519">
    <property type="term" value="F:endonuclease activity"/>
    <property type="evidence" value="ECO:0007669"/>
    <property type="project" value="UniProtKB-KW"/>
</dbReference>
<keyword evidence="2" id="KW-0269">Exonuclease</keyword>
<accession>A0A318V7X7</accession>
<dbReference type="Pfam" id="PF03372">
    <property type="entry name" value="Exo_endo_phos"/>
    <property type="match status" value="1"/>
</dbReference>
<gene>
    <name evidence="2" type="ORF">DFP75_102666</name>
</gene>
<keyword evidence="2" id="KW-0378">Hydrolase</keyword>
<evidence type="ECO:0000259" key="1">
    <source>
        <dbReference type="Pfam" id="PF03372"/>
    </source>
</evidence>
<sequence length="257" mass="29105">MIKSRFSRVESLKVMGSASKQAIGPDMSVLLWNVFKCKRKGWQSDFTSLIDGKDLILLQEAILNSPFDGLFHHSSQHQWIMASSFKSVKTNIETGVKTGANVEANRHFFSVSAHSEPISNTKKMVLATEYPLMNMGGSFIESSLLVINTHMINFVSFDKFRAHLDQAFQAFEHHNGPILLAGDFNTWNGKRMAYFDEMAKSCLLKEVPIMRQPKLGHLLRHLDHIYCRGLDVLDVKVHTDIHSSDHHPISLSLRLAE</sequence>
<feature type="domain" description="Endonuclease/exonuclease/phosphatase" evidence="1">
    <location>
        <begin position="31"/>
        <end position="246"/>
    </location>
</feature>
<dbReference type="EMBL" id="QKLW01000002">
    <property type="protein sequence ID" value="PYF83568.1"/>
    <property type="molecule type" value="Genomic_DNA"/>
</dbReference>
<dbReference type="Gene3D" id="3.60.10.10">
    <property type="entry name" value="Endonuclease/exonuclease/phosphatase"/>
    <property type="match status" value="1"/>
</dbReference>
<protein>
    <submittedName>
        <fullName evidence="2">Endonuclease/exonuclease/phosphatase (EEP) superfamily protein YafD</fullName>
    </submittedName>
</protein>
<name>A0A318V7X7_9GAMM</name>
<evidence type="ECO:0000313" key="3">
    <source>
        <dbReference type="Proteomes" id="UP000247551"/>
    </source>
</evidence>